<reference evidence="2 3" key="1">
    <citation type="submission" date="2019-01" db="EMBL/GenBank/DDBJ databases">
        <authorList>
            <person name="Chen W.-M."/>
        </authorList>
    </citation>
    <scope>NUCLEOTIDE SEQUENCE [LARGE SCALE GENOMIC DNA]</scope>
    <source>
        <strain evidence="2 3">KYPC3</strain>
    </source>
</reference>
<dbReference type="RefSeq" id="WP_127698163.1">
    <property type="nucleotide sequence ID" value="NZ_SACS01000004.1"/>
</dbReference>
<sequence>MDAFYPYITRTNTQPVDTPVRLILPVAKYQRIHAETGNEKKFRVGWQEPKQRQQQAAAEQQFSDQQHAGQQAEPASIEQQLHLIPTSHTVTPDAEAHVDADGHLDIYV</sequence>
<keyword evidence="3" id="KW-1185">Reference proteome</keyword>
<dbReference type="OrthoDB" id="5771141at2"/>
<proteinExistence type="predicted"/>
<dbReference type="Proteomes" id="UP000283077">
    <property type="component" value="Unassembled WGS sequence"/>
</dbReference>
<dbReference type="AlphaFoldDB" id="A0A437R1F1"/>
<organism evidence="2 3">
    <name type="scientific">Rheinheimera riviphila</name>
    <dbReference type="NCBI Taxonomy" id="1834037"/>
    <lineage>
        <taxon>Bacteria</taxon>
        <taxon>Pseudomonadati</taxon>
        <taxon>Pseudomonadota</taxon>
        <taxon>Gammaproteobacteria</taxon>
        <taxon>Chromatiales</taxon>
        <taxon>Chromatiaceae</taxon>
        <taxon>Rheinheimera</taxon>
    </lineage>
</organism>
<accession>A0A437R1F1</accession>
<comment type="caution">
    <text evidence="2">The sequence shown here is derived from an EMBL/GenBank/DDBJ whole genome shotgun (WGS) entry which is preliminary data.</text>
</comment>
<protein>
    <submittedName>
        <fullName evidence="2">Uncharacterized protein</fullName>
    </submittedName>
</protein>
<feature type="region of interest" description="Disordered" evidence="1">
    <location>
        <begin position="38"/>
        <end position="108"/>
    </location>
</feature>
<gene>
    <name evidence="2" type="ORF">EOE67_06180</name>
</gene>
<name>A0A437R1F1_9GAMM</name>
<evidence type="ECO:0000313" key="3">
    <source>
        <dbReference type="Proteomes" id="UP000283077"/>
    </source>
</evidence>
<feature type="compositionally biased region" description="Low complexity" evidence="1">
    <location>
        <begin position="52"/>
        <end position="66"/>
    </location>
</feature>
<evidence type="ECO:0000256" key="1">
    <source>
        <dbReference type="SAM" id="MobiDB-lite"/>
    </source>
</evidence>
<feature type="compositionally biased region" description="Basic and acidic residues" evidence="1">
    <location>
        <begin position="94"/>
        <end position="108"/>
    </location>
</feature>
<evidence type="ECO:0000313" key="2">
    <source>
        <dbReference type="EMBL" id="RVU40626.1"/>
    </source>
</evidence>
<dbReference type="EMBL" id="SACS01000004">
    <property type="protein sequence ID" value="RVU40626.1"/>
    <property type="molecule type" value="Genomic_DNA"/>
</dbReference>